<dbReference type="SUPFAM" id="SSF56436">
    <property type="entry name" value="C-type lectin-like"/>
    <property type="match status" value="2"/>
</dbReference>
<protein>
    <submittedName>
        <fullName evidence="4">C-type lectin domain-containing protein</fullName>
    </submittedName>
</protein>
<dbReference type="PROSITE" id="PS50041">
    <property type="entry name" value="C_TYPE_LECTIN_2"/>
    <property type="match status" value="1"/>
</dbReference>
<keyword evidence="1" id="KW-0732">Signal</keyword>
<dbReference type="InterPro" id="IPR001304">
    <property type="entry name" value="C-type_lectin-like"/>
</dbReference>
<dbReference type="InterPro" id="IPR016187">
    <property type="entry name" value="CTDL_fold"/>
</dbReference>
<feature type="domain" description="C-type lectin" evidence="2">
    <location>
        <begin position="32"/>
        <end position="114"/>
    </location>
</feature>
<dbReference type="CDD" id="cd00037">
    <property type="entry name" value="CLECT"/>
    <property type="match status" value="2"/>
</dbReference>
<evidence type="ECO:0000313" key="3">
    <source>
        <dbReference type="Proteomes" id="UP000887578"/>
    </source>
</evidence>
<dbReference type="Gene3D" id="3.10.100.10">
    <property type="entry name" value="Mannose-Binding Protein A, subunit A"/>
    <property type="match status" value="2"/>
</dbReference>
<evidence type="ECO:0000256" key="1">
    <source>
        <dbReference type="SAM" id="SignalP"/>
    </source>
</evidence>
<dbReference type="Pfam" id="PF00059">
    <property type="entry name" value="Lectin_C"/>
    <property type="match status" value="2"/>
</dbReference>
<name>A0A914Q0N8_9BILA</name>
<dbReference type="InterPro" id="IPR016186">
    <property type="entry name" value="C-type_lectin-like/link_sf"/>
</dbReference>
<dbReference type="SMART" id="SM00034">
    <property type="entry name" value="CLECT"/>
    <property type="match status" value="1"/>
</dbReference>
<dbReference type="InterPro" id="IPR050111">
    <property type="entry name" value="C-type_lectin/snaclec_domain"/>
</dbReference>
<keyword evidence="3" id="KW-1185">Reference proteome</keyword>
<reference evidence="4" key="1">
    <citation type="submission" date="2022-11" db="UniProtKB">
        <authorList>
            <consortium name="WormBaseParasite"/>
        </authorList>
    </citation>
    <scope>IDENTIFICATION</scope>
</reference>
<accession>A0A914Q0N8</accession>
<evidence type="ECO:0000313" key="4">
    <source>
        <dbReference type="WBParaSite" id="PDA_v2.g22364.t1"/>
    </source>
</evidence>
<dbReference type="WBParaSite" id="PDA_v2.g22364.t1">
    <property type="protein sequence ID" value="PDA_v2.g22364.t1"/>
    <property type="gene ID" value="PDA_v2.g22364"/>
</dbReference>
<sequence length="224" mass="25447">MLFSLVLLYLFICLPVYSCPDGSLEWQKKCYIFNSAETEYASDYFHNSTEFWIGANSLEVQNVWEWTDGSAFDLKDWKKGEPRNGTDLRCVAAIMKDGYWKAESCFKLKPFICETSSDATITSTIKQSTTTTTTTKKPVPTTTSSTSNYSIIVNCSTGWTYFEQTKSLYCVFDSPKDWQNGEDYCKNRGGHLASVHSDEENELLKSKILEYLNIEATKEGISES</sequence>
<organism evidence="3 4">
    <name type="scientific">Panagrolaimus davidi</name>
    <dbReference type="NCBI Taxonomy" id="227884"/>
    <lineage>
        <taxon>Eukaryota</taxon>
        <taxon>Metazoa</taxon>
        <taxon>Ecdysozoa</taxon>
        <taxon>Nematoda</taxon>
        <taxon>Chromadorea</taxon>
        <taxon>Rhabditida</taxon>
        <taxon>Tylenchina</taxon>
        <taxon>Panagrolaimomorpha</taxon>
        <taxon>Panagrolaimoidea</taxon>
        <taxon>Panagrolaimidae</taxon>
        <taxon>Panagrolaimus</taxon>
    </lineage>
</organism>
<feature type="signal peptide" evidence="1">
    <location>
        <begin position="1"/>
        <end position="18"/>
    </location>
</feature>
<dbReference type="PANTHER" id="PTHR22803">
    <property type="entry name" value="MANNOSE, PHOSPHOLIPASE, LECTIN RECEPTOR RELATED"/>
    <property type="match status" value="1"/>
</dbReference>
<proteinExistence type="predicted"/>
<feature type="chain" id="PRO_5037955188" evidence="1">
    <location>
        <begin position="19"/>
        <end position="224"/>
    </location>
</feature>
<dbReference type="AlphaFoldDB" id="A0A914Q0N8"/>
<evidence type="ECO:0000259" key="2">
    <source>
        <dbReference type="PROSITE" id="PS50041"/>
    </source>
</evidence>
<dbReference type="Proteomes" id="UP000887578">
    <property type="component" value="Unplaced"/>
</dbReference>